<dbReference type="AlphaFoldDB" id="A0A1M7L8M6"/>
<dbReference type="EMBL" id="FRCX01000002">
    <property type="protein sequence ID" value="SHM74332.1"/>
    <property type="molecule type" value="Genomic_DNA"/>
</dbReference>
<dbReference type="PANTHER" id="PTHR35561:SF1">
    <property type="entry name" value="RNA 2',3'-CYCLIC PHOSPHODIESTERASE"/>
    <property type="match status" value="1"/>
</dbReference>
<dbReference type="STRING" id="551987.SAMN05192549_102380"/>
<keyword evidence="2" id="KW-0436">Ligase</keyword>
<dbReference type="GO" id="GO:0004113">
    <property type="term" value="F:2',3'-cyclic-nucleotide 3'-phosphodiesterase activity"/>
    <property type="evidence" value="ECO:0007669"/>
    <property type="project" value="InterPro"/>
</dbReference>
<reference evidence="3" key="1">
    <citation type="submission" date="2016-11" db="EMBL/GenBank/DDBJ databases">
        <authorList>
            <person name="Varghese N."/>
            <person name="Submissions S."/>
        </authorList>
    </citation>
    <scope>NUCLEOTIDE SEQUENCE [LARGE SCALE GENOMIC DNA]</scope>
    <source>
        <strain evidence="3">Sac-22</strain>
    </source>
</reference>
<dbReference type="Pfam" id="PF13563">
    <property type="entry name" value="2_5_RNA_ligase2"/>
    <property type="match status" value="1"/>
</dbReference>
<sequence>MSEQASLFDFEPPPKNTDRLFFAVMPDQHAITAISALAAELKTQHGMTGRPINDLKLHVTLCVLGDFPGMPDALIKSASKAAALVADSTLPFKVSFDTAQTFITGPRHRPLVLTGTEGIVGLNGFYKNLATALLKTSGVRSPASYTPHVTMLYDDVTAAPQSVAPVEWTVRELVLLHSHIDQGRPYTILKRWPF</sequence>
<dbReference type="InterPro" id="IPR009097">
    <property type="entry name" value="Cyclic_Pdiesterase"/>
</dbReference>
<dbReference type="Proteomes" id="UP000184339">
    <property type="component" value="Unassembled WGS sequence"/>
</dbReference>
<accession>A0A1M7L8M6</accession>
<dbReference type="OrthoDB" id="7061261at2"/>
<evidence type="ECO:0000313" key="3">
    <source>
        <dbReference type="Proteomes" id="UP000184339"/>
    </source>
</evidence>
<keyword evidence="3" id="KW-1185">Reference proteome</keyword>
<evidence type="ECO:0000256" key="1">
    <source>
        <dbReference type="ARBA" id="ARBA00022801"/>
    </source>
</evidence>
<proteinExistence type="predicted"/>
<dbReference type="RefSeq" id="WP_072782237.1">
    <property type="nucleotide sequence ID" value="NZ_FRCX01000002.1"/>
</dbReference>
<dbReference type="InterPro" id="IPR004175">
    <property type="entry name" value="RNA_CPDase"/>
</dbReference>
<dbReference type="SUPFAM" id="SSF55144">
    <property type="entry name" value="LigT-like"/>
    <property type="match status" value="1"/>
</dbReference>
<dbReference type="GO" id="GO:0008664">
    <property type="term" value="F:RNA 2',3'-cyclic 3'-phosphodiesterase activity"/>
    <property type="evidence" value="ECO:0007669"/>
    <property type="project" value="InterPro"/>
</dbReference>
<dbReference type="GO" id="GO:0016874">
    <property type="term" value="F:ligase activity"/>
    <property type="evidence" value="ECO:0007669"/>
    <property type="project" value="UniProtKB-KW"/>
</dbReference>
<gene>
    <name evidence="2" type="ORF">SAMN05192549_102380</name>
</gene>
<keyword evidence="1" id="KW-0378">Hydrolase</keyword>
<evidence type="ECO:0000313" key="2">
    <source>
        <dbReference type="EMBL" id="SHM74332.1"/>
    </source>
</evidence>
<name>A0A1M7L8M6_9BURK</name>
<dbReference type="Gene3D" id="3.90.1140.10">
    <property type="entry name" value="Cyclic phosphodiesterase"/>
    <property type="match status" value="1"/>
</dbReference>
<organism evidence="2 3">
    <name type="scientific">Duganella sacchari</name>
    <dbReference type="NCBI Taxonomy" id="551987"/>
    <lineage>
        <taxon>Bacteria</taxon>
        <taxon>Pseudomonadati</taxon>
        <taxon>Pseudomonadota</taxon>
        <taxon>Betaproteobacteria</taxon>
        <taxon>Burkholderiales</taxon>
        <taxon>Oxalobacteraceae</taxon>
        <taxon>Telluria group</taxon>
        <taxon>Duganella</taxon>
    </lineage>
</organism>
<dbReference type="PANTHER" id="PTHR35561">
    <property type="entry name" value="RNA 2',3'-CYCLIC PHOSPHODIESTERASE"/>
    <property type="match status" value="1"/>
</dbReference>
<protein>
    <submittedName>
        <fullName evidence="2">2'-5' RNA ligase</fullName>
    </submittedName>
</protein>